<evidence type="ECO:0000256" key="5">
    <source>
        <dbReference type="ARBA" id="ARBA00066962"/>
    </source>
</evidence>
<dbReference type="CDD" id="cd06593">
    <property type="entry name" value="GH31_xylosidase_YicI"/>
    <property type="match status" value="1"/>
</dbReference>
<keyword evidence="11" id="KW-1185">Reference proteome</keyword>
<organism evidence="10 11">
    <name type="scientific">Antribacter soli</name>
    <dbReference type="NCBI Taxonomy" id="2910976"/>
    <lineage>
        <taxon>Bacteria</taxon>
        <taxon>Bacillati</taxon>
        <taxon>Actinomycetota</taxon>
        <taxon>Actinomycetes</taxon>
        <taxon>Micrococcales</taxon>
        <taxon>Promicromonosporaceae</taxon>
        <taxon>Antribacter</taxon>
    </lineage>
</organism>
<dbReference type="InterPro" id="IPR013780">
    <property type="entry name" value="Glyco_hydro_b"/>
</dbReference>
<dbReference type="SUPFAM" id="SSF74650">
    <property type="entry name" value="Galactose mutarotase-like"/>
    <property type="match status" value="1"/>
</dbReference>
<proteinExistence type="inferred from homology"/>
<evidence type="ECO:0000313" key="10">
    <source>
        <dbReference type="EMBL" id="MCF4120200.1"/>
    </source>
</evidence>
<evidence type="ECO:0000256" key="4">
    <source>
        <dbReference type="ARBA" id="ARBA00052064"/>
    </source>
</evidence>
<evidence type="ECO:0000259" key="7">
    <source>
        <dbReference type="Pfam" id="PF01055"/>
    </source>
</evidence>
<dbReference type="InterPro" id="IPR025887">
    <property type="entry name" value="Glyco_hydro_31_N_dom"/>
</dbReference>
<dbReference type="NCBIfam" id="NF007940">
    <property type="entry name" value="PRK10658.1"/>
    <property type="match status" value="1"/>
</dbReference>
<dbReference type="SUPFAM" id="SSF117125">
    <property type="entry name" value="Putative glucosidase YicI, C-terminal domain"/>
    <property type="match status" value="1"/>
</dbReference>
<dbReference type="GO" id="GO:0030246">
    <property type="term" value="F:carbohydrate binding"/>
    <property type="evidence" value="ECO:0007669"/>
    <property type="project" value="InterPro"/>
</dbReference>
<accession>A0AA41QCC4</accession>
<dbReference type="InterPro" id="IPR000322">
    <property type="entry name" value="Glyco_hydro_31_TIM"/>
</dbReference>
<evidence type="ECO:0000259" key="9">
    <source>
        <dbReference type="Pfam" id="PF21365"/>
    </source>
</evidence>
<dbReference type="AlphaFoldDB" id="A0AA41QCC4"/>
<evidence type="ECO:0000256" key="3">
    <source>
        <dbReference type="ARBA" id="ARBA00023295"/>
    </source>
</evidence>
<dbReference type="InterPro" id="IPR050985">
    <property type="entry name" value="Alpha-glycosidase_related"/>
</dbReference>
<evidence type="ECO:0000256" key="2">
    <source>
        <dbReference type="ARBA" id="ARBA00022801"/>
    </source>
</evidence>
<keyword evidence="2 6" id="KW-0378">Hydrolase</keyword>
<dbReference type="GO" id="GO:0005975">
    <property type="term" value="P:carbohydrate metabolic process"/>
    <property type="evidence" value="ECO:0007669"/>
    <property type="project" value="InterPro"/>
</dbReference>
<dbReference type="CDD" id="cd14752">
    <property type="entry name" value="GH31_N"/>
    <property type="match status" value="1"/>
</dbReference>
<dbReference type="RefSeq" id="WP_236087914.1">
    <property type="nucleotide sequence ID" value="NZ_JAKGSG010000018.1"/>
</dbReference>
<evidence type="ECO:0000256" key="1">
    <source>
        <dbReference type="ARBA" id="ARBA00007806"/>
    </source>
</evidence>
<protein>
    <recommendedName>
        <fullName evidence="5">alpha-D-xyloside xylohydrolase</fullName>
        <ecNumber evidence="5">3.2.1.177</ecNumber>
    </recommendedName>
</protein>
<dbReference type="SUPFAM" id="SSF51011">
    <property type="entry name" value="Glycosyl hydrolase domain"/>
    <property type="match status" value="1"/>
</dbReference>
<feature type="domain" description="Glycosyl hydrolase family 31 C-terminal" evidence="9">
    <location>
        <begin position="584"/>
        <end position="673"/>
    </location>
</feature>
<sequence>MKFTDGYWQLLPGVSVLRPRWVDGAVAEGDRLVVHAPTVPVHDRGDTLNRPLVTVTFDAPADDVIGVRIEHHKGRRDPGPHFEVNRQAGDVKVVAPGPGDTSASITSGGLTARVSVSEPWRVDFEADGRVLTSSTDRSVGVATTRQGTFVHEQLTLDVGEHVYGLGERFGAFVKNGQSIDVWNEDGGTASDQAYKNVPFYLTDRGYGVFVAHPERVSFEVGTEVASRTQFSVAGEHLQYYVIHGPTPAEILRRYTALTGRAPQVPAWSYGLWLSTSFTTDYDEATVTSFVDGMAERGIPLSVFHFDCFWMRQFHWCDFVWDPATFPDPEGMLGRLHERGLRVSAWINPYIAQRSHLFDEGARLGYLVRTPSGDVWQWDMWQAGMGLVDFTNPDATAWYQEKLRGLLRQGVDCFKTDFGERIPTDVVWHDGSDPQSMHNYYAHLYNRAVFEVLEAERGQGEAVVFARSATAGTQQFPVHWGGDCESTYVAMAESLRGGLSLALSGFAYWSHDIGGFEGTPDPALFKRWVAFGMLSSHSRLHGSSSYRVPWAFDEEAVDVTRAFTRLKMRLMPYLGRLAEEATEQGLPVMRPMVLEFPGDRTAATVDTQYLLGDALLVAPVFQADGRVEYYVPEGTWTRLLPGAGLPRTVSGPRWVTEEHGFDTLPLLVRPGTVLPVGGRDDQPDYAWADGVTLRLFELADGHDEVVTVPAGEGSAATFRVRRSGDQVHVTSDDAPGDWAVEAGDQVVRAQGPAEVAVSVSRTNLTA</sequence>
<dbReference type="GO" id="GO:0061634">
    <property type="term" value="F:alpha-D-xyloside xylohydrolase"/>
    <property type="evidence" value="ECO:0007669"/>
    <property type="project" value="UniProtKB-EC"/>
</dbReference>
<reference evidence="10" key="1">
    <citation type="submission" date="2022-01" db="EMBL/GenBank/DDBJ databases">
        <title>Antribacter sp. nov., isolated from Guizhou of China.</title>
        <authorList>
            <person name="Chengliang C."/>
            <person name="Ya Z."/>
        </authorList>
    </citation>
    <scope>NUCLEOTIDE SEQUENCE</scope>
    <source>
        <strain evidence="10">KLBMP 9083</strain>
    </source>
</reference>
<comment type="catalytic activity">
    <reaction evidence="4">
        <text>Hydrolysis of terminal, non-reducing alpha-D-xylose residues with release of alpha-D-xylose.</text>
        <dbReference type="EC" id="3.2.1.177"/>
    </reaction>
</comment>
<dbReference type="FunFam" id="3.20.20.80:FF:000053">
    <property type="entry name" value="Alpha-xylosidase YicI"/>
    <property type="match status" value="1"/>
</dbReference>
<dbReference type="EC" id="3.2.1.177" evidence="5"/>
<dbReference type="Pfam" id="PF01055">
    <property type="entry name" value="Glyco_hydro_31_2nd"/>
    <property type="match status" value="1"/>
</dbReference>
<comment type="similarity">
    <text evidence="1 6">Belongs to the glycosyl hydrolase 31 family.</text>
</comment>
<dbReference type="Pfam" id="PF21365">
    <property type="entry name" value="Glyco_hydro_31_3rd"/>
    <property type="match status" value="1"/>
</dbReference>
<evidence type="ECO:0000259" key="8">
    <source>
        <dbReference type="Pfam" id="PF13802"/>
    </source>
</evidence>
<dbReference type="InterPro" id="IPR048395">
    <property type="entry name" value="Glyco_hydro_31_C"/>
</dbReference>
<keyword evidence="3 6" id="KW-0326">Glycosidase</keyword>
<dbReference type="Gene3D" id="3.20.20.80">
    <property type="entry name" value="Glycosidases"/>
    <property type="match status" value="1"/>
</dbReference>
<dbReference type="Pfam" id="PF13802">
    <property type="entry name" value="Gal_mutarotas_2"/>
    <property type="match status" value="1"/>
</dbReference>
<dbReference type="Gene3D" id="2.60.40.1760">
    <property type="entry name" value="glycosyl hydrolase (family 31)"/>
    <property type="match status" value="1"/>
</dbReference>
<dbReference type="PANTHER" id="PTHR43053:SF4">
    <property type="entry name" value="MYOGENESIS-REGULATING GLYCOSIDASE"/>
    <property type="match status" value="1"/>
</dbReference>
<dbReference type="SUPFAM" id="SSF51445">
    <property type="entry name" value="(Trans)glycosidases"/>
    <property type="match status" value="1"/>
</dbReference>
<name>A0AA41QCC4_9MICO</name>
<comment type="caution">
    <text evidence="10">The sequence shown here is derived from an EMBL/GenBank/DDBJ whole genome shotgun (WGS) entry which is preliminary data.</text>
</comment>
<dbReference type="Gene3D" id="2.60.40.1180">
    <property type="entry name" value="Golgi alpha-mannosidase II"/>
    <property type="match status" value="2"/>
</dbReference>
<gene>
    <name evidence="10" type="primary">yicI</name>
    <name evidence="10" type="ORF">L1785_04330</name>
</gene>
<feature type="domain" description="Glycoside hydrolase family 31 N-terminal" evidence="8">
    <location>
        <begin position="55"/>
        <end position="219"/>
    </location>
</feature>
<dbReference type="InterPro" id="IPR011013">
    <property type="entry name" value="Gal_mutarotase_sf_dom"/>
</dbReference>
<dbReference type="PANTHER" id="PTHR43053">
    <property type="entry name" value="GLYCOSIDASE FAMILY 31"/>
    <property type="match status" value="1"/>
</dbReference>
<evidence type="ECO:0000256" key="6">
    <source>
        <dbReference type="RuleBase" id="RU361185"/>
    </source>
</evidence>
<dbReference type="EMBL" id="JAKGSG010000018">
    <property type="protein sequence ID" value="MCF4120200.1"/>
    <property type="molecule type" value="Genomic_DNA"/>
</dbReference>
<evidence type="ECO:0000313" key="11">
    <source>
        <dbReference type="Proteomes" id="UP001165405"/>
    </source>
</evidence>
<dbReference type="InterPro" id="IPR017853">
    <property type="entry name" value="GH"/>
</dbReference>
<feature type="domain" description="Glycoside hydrolase family 31 TIM barrel" evidence="7">
    <location>
        <begin position="262"/>
        <end position="573"/>
    </location>
</feature>
<dbReference type="Proteomes" id="UP001165405">
    <property type="component" value="Unassembled WGS sequence"/>
</dbReference>